<dbReference type="AlphaFoldDB" id="A0A9D1S4L0"/>
<gene>
    <name evidence="1" type="ORF">IAC59_03145</name>
</gene>
<accession>A0A9D1S4L0</accession>
<dbReference type="PANTHER" id="PTHR18901">
    <property type="entry name" value="2-DEOXYGLUCOSE-6-PHOSPHATE PHOSPHATASE 2"/>
    <property type="match status" value="1"/>
</dbReference>
<dbReference type="GO" id="GO:0016791">
    <property type="term" value="F:phosphatase activity"/>
    <property type="evidence" value="ECO:0007669"/>
    <property type="project" value="TreeGrafter"/>
</dbReference>
<name>A0A9D1S4L0_9FIRM</name>
<dbReference type="NCBIfam" id="TIGR01509">
    <property type="entry name" value="HAD-SF-IA-v3"/>
    <property type="match status" value="1"/>
</dbReference>
<dbReference type="Gene3D" id="3.40.50.1000">
    <property type="entry name" value="HAD superfamily/HAD-like"/>
    <property type="match status" value="1"/>
</dbReference>
<dbReference type="InterPro" id="IPR036412">
    <property type="entry name" value="HAD-like_sf"/>
</dbReference>
<dbReference type="PRINTS" id="PR00413">
    <property type="entry name" value="HADHALOGNASE"/>
</dbReference>
<organism evidence="1 2">
    <name type="scientific">Candidatus Fimadaptatus faecigallinarum</name>
    <dbReference type="NCBI Taxonomy" id="2840814"/>
    <lineage>
        <taxon>Bacteria</taxon>
        <taxon>Bacillati</taxon>
        <taxon>Bacillota</taxon>
        <taxon>Clostridia</taxon>
        <taxon>Eubacteriales</taxon>
        <taxon>Candidatus Fimadaptatus</taxon>
    </lineage>
</organism>
<dbReference type="EMBL" id="DVNK01000025">
    <property type="protein sequence ID" value="HIU46238.1"/>
    <property type="molecule type" value="Genomic_DNA"/>
</dbReference>
<dbReference type="SFLD" id="SFLDS00003">
    <property type="entry name" value="Haloacid_Dehalogenase"/>
    <property type="match status" value="1"/>
</dbReference>
<sequence>MGIKAALFDLDGTLLDSMWVWRRVDERSLTARGVALPDDYTRAISAMRMHDAAEYTARRFKLDVEPEALLAEWKAMARDEYAHNVPLKAHARELLELYRKRGVRLGIVSSLTPDLYEPVLTRCGVMELFDLVLSATESPRGKAHPDIYVAAAARLGVRADECVMYDDVPEALCGARAAGMCAVGVYDAHCPNARAELAGVAARFIMDFAEEIGILYRTAAQCSATGR</sequence>
<dbReference type="PANTHER" id="PTHR18901:SF38">
    <property type="entry name" value="PSEUDOURIDINE-5'-PHOSPHATASE"/>
    <property type="match status" value="1"/>
</dbReference>
<reference evidence="1" key="2">
    <citation type="journal article" date="2021" name="PeerJ">
        <title>Extensive microbial diversity within the chicken gut microbiome revealed by metagenomics and culture.</title>
        <authorList>
            <person name="Gilroy R."/>
            <person name="Ravi A."/>
            <person name="Getino M."/>
            <person name="Pursley I."/>
            <person name="Horton D.L."/>
            <person name="Alikhan N.F."/>
            <person name="Baker D."/>
            <person name="Gharbi K."/>
            <person name="Hall N."/>
            <person name="Watson M."/>
            <person name="Adriaenssens E.M."/>
            <person name="Foster-Nyarko E."/>
            <person name="Jarju S."/>
            <person name="Secka A."/>
            <person name="Antonio M."/>
            <person name="Oren A."/>
            <person name="Chaudhuri R.R."/>
            <person name="La Ragione R."/>
            <person name="Hildebrand F."/>
            <person name="Pallen M.J."/>
        </authorList>
    </citation>
    <scope>NUCLEOTIDE SEQUENCE</scope>
    <source>
        <strain evidence="1">ChiSxjej2B14-8506</strain>
    </source>
</reference>
<evidence type="ECO:0000313" key="1">
    <source>
        <dbReference type="EMBL" id="HIU46238.1"/>
    </source>
</evidence>
<protein>
    <submittedName>
        <fullName evidence="1">HAD family phosphatase</fullName>
    </submittedName>
</protein>
<dbReference type="Pfam" id="PF00702">
    <property type="entry name" value="Hydrolase"/>
    <property type="match status" value="1"/>
</dbReference>
<dbReference type="Gene3D" id="1.10.150.240">
    <property type="entry name" value="Putative phosphatase, domain 2"/>
    <property type="match status" value="1"/>
</dbReference>
<dbReference type="InterPro" id="IPR023214">
    <property type="entry name" value="HAD_sf"/>
</dbReference>
<reference evidence="1" key="1">
    <citation type="submission" date="2020-10" db="EMBL/GenBank/DDBJ databases">
        <authorList>
            <person name="Gilroy R."/>
        </authorList>
    </citation>
    <scope>NUCLEOTIDE SEQUENCE</scope>
    <source>
        <strain evidence="1">ChiSxjej2B14-8506</strain>
    </source>
</reference>
<dbReference type="SFLD" id="SFLDG01129">
    <property type="entry name" value="C1.5:_HAD__Beta-PGM__Phosphata"/>
    <property type="match status" value="1"/>
</dbReference>
<dbReference type="SUPFAM" id="SSF56784">
    <property type="entry name" value="HAD-like"/>
    <property type="match status" value="1"/>
</dbReference>
<proteinExistence type="predicted"/>
<dbReference type="InterPro" id="IPR006439">
    <property type="entry name" value="HAD-SF_hydro_IA"/>
</dbReference>
<comment type="caution">
    <text evidence="1">The sequence shown here is derived from an EMBL/GenBank/DDBJ whole genome shotgun (WGS) entry which is preliminary data.</text>
</comment>
<dbReference type="Proteomes" id="UP000824123">
    <property type="component" value="Unassembled WGS sequence"/>
</dbReference>
<dbReference type="InterPro" id="IPR023198">
    <property type="entry name" value="PGP-like_dom2"/>
</dbReference>
<evidence type="ECO:0000313" key="2">
    <source>
        <dbReference type="Proteomes" id="UP000824123"/>
    </source>
</evidence>
<dbReference type="CDD" id="cd07505">
    <property type="entry name" value="HAD_BPGM-like"/>
    <property type="match status" value="1"/>
</dbReference>